<dbReference type="PANTHER" id="PTHR46796:SF14">
    <property type="entry name" value="TRANSCRIPTIONAL REGULATORY PROTEIN"/>
    <property type="match status" value="1"/>
</dbReference>
<organism evidence="5 6">
    <name type="scientific">Falsiroseomonas tokyonensis</name>
    <dbReference type="NCBI Taxonomy" id="430521"/>
    <lineage>
        <taxon>Bacteria</taxon>
        <taxon>Pseudomonadati</taxon>
        <taxon>Pseudomonadota</taxon>
        <taxon>Alphaproteobacteria</taxon>
        <taxon>Acetobacterales</taxon>
        <taxon>Roseomonadaceae</taxon>
        <taxon>Falsiroseomonas</taxon>
    </lineage>
</organism>
<dbReference type="SMART" id="SM00342">
    <property type="entry name" value="HTH_ARAC"/>
    <property type="match status" value="1"/>
</dbReference>
<reference evidence="6" key="1">
    <citation type="journal article" date="2019" name="Int. J. Syst. Evol. Microbiol.">
        <title>The Global Catalogue of Microorganisms (GCM) 10K type strain sequencing project: providing services to taxonomists for standard genome sequencing and annotation.</title>
        <authorList>
            <consortium name="The Broad Institute Genomics Platform"/>
            <consortium name="The Broad Institute Genome Sequencing Center for Infectious Disease"/>
            <person name="Wu L."/>
            <person name="Ma J."/>
        </authorList>
    </citation>
    <scope>NUCLEOTIDE SEQUENCE [LARGE SCALE GENOMIC DNA]</scope>
    <source>
        <strain evidence="6">CGMCC 1.16855</strain>
    </source>
</reference>
<dbReference type="Pfam" id="PF12833">
    <property type="entry name" value="HTH_18"/>
    <property type="match status" value="1"/>
</dbReference>
<evidence type="ECO:0000313" key="5">
    <source>
        <dbReference type="EMBL" id="MFC3002724.1"/>
    </source>
</evidence>
<dbReference type="InterPro" id="IPR018060">
    <property type="entry name" value="HTH_AraC"/>
</dbReference>
<dbReference type="RefSeq" id="WP_216838815.1">
    <property type="nucleotide sequence ID" value="NZ_JAFNJS010000007.1"/>
</dbReference>
<keyword evidence="6" id="KW-1185">Reference proteome</keyword>
<protein>
    <submittedName>
        <fullName evidence="5">Helix-turn-helix domain-containing protein</fullName>
    </submittedName>
</protein>
<feature type="domain" description="HTH araC/xylS-type" evidence="4">
    <location>
        <begin position="184"/>
        <end position="282"/>
    </location>
</feature>
<keyword evidence="3" id="KW-0804">Transcription</keyword>
<dbReference type="PROSITE" id="PS01124">
    <property type="entry name" value="HTH_ARAC_FAMILY_2"/>
    <property type="match status" value="1"/>
</dbReference>
<gene>
    <name evidence="5" type="ORF">ACFOD3_22685</name>
</gene>
<comment type="caution">
    <text evidence="5">The sequence shown here is derived from an EMBL/GenBank/DDBJ whole genome shotgun (WGS) entry which is preliminary data.</text>
</comment>
<dbReference type="PANTHER" id="PTHR46796">
    <property type="entry name" value="HTH-TYPE TRANSCRIPTIONAL ACTIVATOR RHAS-RELATED"/>
    <property type="match status" value="1"/>
</dbReference>
<dbReference type="InterPro" id="IPR018062">
    <property type="entry name" value="HTH_AraC-typ_CS"/>
</dbReference>
<evidence type="ECO:0000256" key="3">
    <source>
        <dbReference type="ARBA" id="ARBA00023163"/>
    </source>
</evidence>
<accession>A0ABV7C116</accession>
<evidence type="ECO:0000313" key="6">
    <source>
        <dbReference type="Proteomes" id="UP001595420"/>
    </source>
</evidence>
<keyword evidence="1" id="KW-0805">Transcription regulation</keyword>
<keyword evidence="2" id="KW-0238">DNA-binding</keyword>
<dbReference type="EMBL" id="JBHRSB010000007">
    <property type="protein sequence ID" value="MFC3002724.1"/>
    <property type="molecule type" value="Genomic_DNA"/>
</dbReference>
<evidence type="ECO:0000256" key="1">
    <source>
        <dbReference type="ARBA" id="ARBA00023015"/>
    </source>
</evidence>
<evidence type="ECO:0000259" key="4">
    <source>
        <dbReference type="PROSITE" id="PS01124"/>
    </source>
</evidence>
<name>A0ABV7C116_9PROT</name>
<evidence type="ECO:0000256" key="2">
    <source>
        <dbReference type="ARBA" id="ARBA00023125"/>
    </source>
</evidence>
<dbReference type="Proteomes" id="UP001595420">
    <property type="component" value="Unassembled WGS sequence"/>
</dbReference>
<proteinExistence type="predicted"/>
<sequence length="285" mass="30516">MFGEYVEGGSFAPFVQERRFGSSPRVGLMEIGQPPGDFSDPPTGLLIVAQARTSLQATCDIGFGRVMARAAPGNIAVQLPDAAASIVHDRPNAFRVAAIDPALPDQLSGDRRWLDVLRRPGLEQIRSREIGHVLARMWDAARQDGMASRLYVEGSTLALLGLLLREVGRGPASHGGGLAAWQVRRATAYMMENLDSEIGLAELSALVGLSPTHFCTAFRRSTGLPPHAWLTEARMERAKALLADPRLSLTEVAQTVGYGGQSAFGAAFRRATGMTPGAWRRGAAA</sequence>
<dbReference type="InterPro" id="IPR050204">
    <property type="entry name" value="AraC_XylS_family_regulators"/>
</dbReference>
<dbReference type="PROSITE" id="PS00041">
    <property type="entry name" value="HTH_ARAC_FAMILY_1"/>
    <property type="match status" value="1"/>
</dbReference>